<comment type="function">
    <text evidence="7">Member of the two-component regulatory system DegS/DegU, which plays an important role in the transition growth phase.</text>
</comment>
<organism evidence="10 11">
    <name type="scientific">Cerasibacillus quisquiliarum</name>
    <dbReference type="NCBI Taxonomy" id="227865"/>
    <lineage>
        <taxon>Bacteria</taxon>
        <taxon>Bacillati</taxon>
        <taxon>Bacillota</taxon>
        <taxon>Bacilli</taxon>
        <taxon>Bacillales</taxon>
        <taxon>Bacillaceae</taxon>
        <taxon>Cerasibacillus</taxon>
    </lineage>
</organism>
<dbReference type="Pfam" id="PF02518">
    <property type="entry name" value="HATPase_c"/>
    <property type="match status" value="1"/>
</dbReference>
<keyword evidence="7" id="KW-0378">Hydrolase</keyword>
<dbReference type="OrthoDB" id="9781904at2"/>
<evidence type="ECO:0000256" key="5">
    <source>
        <dbReference type="ARBA" id="ARBA00022840"/>
    </source>
</evidence>
<dbReference type="EMBL" id="BJXW01000003">
    <property type="protein sequence ID" value="GEN29923.1"/>
    <property type="molecule type" value="Genomic_DNA"/>
</dbReference>
<protein>
    <recommendedName>
        <fullName evidence="7">Signal transduction histidine-protein kinase/phosphatase DegS</fullName>
        <ecNumber evidence="7">2.7.13.3</ecNumber>
        <ecNumber evidence="7">3.1.3.-</ecNumber>
    </recommendedName>
</protein>
<dbReference type="GO" id="GO:0005524">
    <property type="term" value="F:ATP binding"/>
    <property type="evidence" value="ECO:0007669"/>
    <property type="project" value="UniProtKB-UniRule"/>
</dbReference>
<dbReference type="GO" id="GO:0016020">
    <property type="term" value="C:membrane"/>
    <property type="evidence" value="ECO:0007669"/>
    <property type="project" value="InterPro"/>
</dbReference>
<keyword evidence="8" id="KW-0175">Coiled coil</keyword>
<keyword evidence="7" id="KW-0963">Cytoplasm</keyword>
<dbReference type="SMART" id="SM00387">
    <property type="entry name" value="HATPase_c"/>
    <property type="match status" value="1"/>
</dbReference>
<evidence type="ECO:0000256" key="2">
    <source>
        <dbReference type="ARBA" id="ARBA00022679"/>
    </source>
</evidence>
<comment type="caution">
    <text evidence="10">The sequence shown here is derived from an EMBL/GenBank/DDBJ whole genome shotgun (WGS) entry which is preliminary data.</text>
</comment>
<keyword evidence="6 7" id="KW-0902">Two-component regulatory system</keyword>
<dbReference type="InterPro" id="IPR050482">
    <property type="entry name" value="Sensor_HK_TwoCompSys"/>
</dbReference>
<dbReference type="GO" id="GO:0000155">
    <property type="term" value="F:phosphorelay sensor kinase activity"/>
    <property type="evidence" value="ECO:0007669"/>
    <property type="project" value="UniProtKB-UniRule"/>
</dbReference>
<dbReference type="EC" id="2.7.13.3" evidence="7"/>
<evidence type="ECO:0000256" key="3">
    <source>
        <dbReference type="ARBA" id="ARBA00022741"/>
    </source>
</evidence>
<dbReference type="InterPro" id="IPR011712">
    <property type="entry name" value="Sig_transdc_His_kin_sub3_dim/P"/>
</dbReference>
<dbReference type="InterPro" id="IPR036890">
    <property type="entry name" value="HATPase_C_sf"/>
</dbReference>
<dbReference type="Pfam" id="PF07730">
    <property type="entry name" value="HisKA_3"/>
    <property type="match status" value="1"/>
</dbReference>
<dbReference type="Gene3D" id="1.20.5.1930">
    <property type="match status" value="1"/>
</dbReference>
<keyword evidence="7" id="KW-0904">Protein phosphatase</keyword>
<dbReference type="PROSITE" id="PS50109">
    <property type="entry name" value="HIS_KIN"/>
    <property type="match status" value="1"/>
</dbReference>
<gene>
    <name evidence="10" type="primary">degS</name>
    <name evidence="10" type="ORF">CQU01_01610</name>
</gene>
<dbReference type="PIRSF" id="PIRSF003169">
    <property type="entry name" value="STHK_DegS"/>
    <property type="match status" value="1"/>
</dbReference>
<dbReference type="EC" id="3.1.3.-" evidence="7"/>
<evidence type="ECO:0000256" key="8">
    <source>
        <dbReference type="SAM" id="Coils"/>
    </source>
</evidence>
<dbReference type="InterPro" id="IPR003594">
    <property type="entry name" value="HATPase_dom"/>
</dbReference>
<evidence type="ECO:0000256" key="4">
    <source>
        <dbReference type="ARBA" id="ARBA00022777"/>
    </source>
</evidence>
<dbReference type="InterPro" id="IPR005467">
    <property type="entry name" value="His_kinase_dom"/>
</dbReference>
<feature type="coiled-coil region" evidence="8">
    <location>
        <begin position="103"/>
        <end position="165"/>
    </location>
</feature>
<dbReference type="Gene3D" id="3.30.565.10">
    <property type="entry name" value="Histidine kinase-like ATPase, C-terminal domain"/>
    <property type="match status" value="1"/>
</dbReference>
<keyword evidence="5 7" id="KW-0067">ATP-binding</keyword>
<dbReference type="GO" id="GO:0046983">
    <property type="term" value="F:protein dimerization activity"/>
    <property type="evidence" value="ECO:0007669"/>
    <property type="project" value="InterPro"/>
</dbReference>
<keyword evidence="4 7" id="KW-0418">Kinase</keyword>
<dbReference type="GO" id="GO:0005737">
    <property type="term" value="C:cytoplasm"/>
    <property type="evidence" value="ECO:0007669"/>
    <property type="project" value="UniProtKB-SubCell"/>
</dbReference>
<keyword evidence="11" id="KW-1185">Reference proteome</keyword>
<dbReference type="InterPro" id="IPR008595">
    <property type="entry name" value="DegS"/>
</dbReference>
<evidence type="ECO:0000256" key="6">
    <source>
        <dbReference type="ARBA" id="ARBA00023012"/>
    </source>
</evidence>
<evidence type="ECO:0000313" key="11">
    <source>
        <dbReference type="Proteomes" id="UP000321491"/>
    </source>
</evidence>
<proteinExistence type="predicted"/>
<feature type="domain" description="Histidine kinase" evidence="9">
    <location>
        <begin position="182"/>
        <end position="378"/>
    </location>
</feature>
<evidence type="ECO:0000256" key="7">
    <source>
        <dbReference type="PIRNR" id="PIRNR003169"/>
    </source>
</evidence>
<evidence type="ECO:0000313" key="10">
    <source>
        <dbReference type="EMBL" id="GEN29923.1"/>
    </source>
</evidence>
<comment type="subcellular location">
    <subcellularLocation>
        <location evidence="7">Cytoplasm</location>
    </subcellularLocation>
</comment>
<dbReference type="InterPro" id="IPR016381">
    <property type="entry name" value="Sig_transdc_His_kinase_DegS"/>
</dbReference>
<dbReference type="PANTHER" id="PTHR24421">
    <property type="entry name" value="NITRATE/NITRITE SENSOR PROTEIN NARX-RELATED"/>
    <property type="match status" value="1"/>
</dbReference>
<dbReference type="Proteomes" id="UP000321491">
    <property type="component" value="Unassembled WGS sequence"/>
</dbReference>
<keyword evidence="3 7" id="KW-0547">Nucleotide-binding</keyword>
<dbReference type="RefSeq" id="WP_146934499.1">
    <property type="nucleotide sequence ID" value="NZ_BJXW01000003.1"/>
</dbReference>
<sequence>MVMKAIEESLDNIIDKMVGVVEESKDEIFQISEDARTEYEKLVLELNTTKEKVLHYIEAEEILTKEVQASKKRLSIVSKYFDQYSEDEIRQVYEKTHHLQTKLLMLRQEEKALRQKRDEIERRIVSLERTINRAEGLVGKVSVVLNYLNNDFQQVNEIIKEAKEKHKFGLKIIQAQEEERRKISREIHDGPAQMLANILLRSELVEKTMRERTLDDALKEIKIVRSLIRQSLHDVRRIIYDLRPMALDDLGLVPTLNKYLSTVAEFHNILIDLTDLGSNKRLDTQYEVTLFRLIQEAVQNSIKHANATWIHVKFENTEEYLTAVITDNGKGFEMDKKREDTFGIIGMKERVDMLSGKLVINSKPGKGTKVIVRIPCPK</sequence>
<keyword evidence="2 7" id="KW-0808">Transferase</keyword>
<dbReference type="Pfam" id="PF05384">
    <property type="entry name" value="DegS"/>
    <property type="match status" value="1"/>
</dbReference>
<comment type="catalytic activity">
    <reaction evidence="1 7">
        <text>ATP + protein L-histidine = ADP + protein N-phospho-L-histidine.</text>
        <dbReference type="EC" id="2.7.13.3"/>
    </reaction>
</comment>
<dbReference type="CDD" id="cd16917">
    <property type="entry name" value="HATPase_UhpB-NarQ-NarX-like"/>
    <property type="match status" value="1"/>
</dbReference>
<accession>A0A511UWT3</accession>
<dbReference type="SUPFAM" id="SSF55874">
    <property type="entry name" value="ATPase domain of HSP90 chaperone/DNA topoisomerase II/histidine kinase"/>
    <property type="match status" value="1"/>
</dbReference>
<evidence type="ECO:0000259" key="9">
    <source>
        <dbReference type="PROSITE" id="PS50109"/>
    </source>
</evidence>
<evidence type="ECO:0000256" key="1">
    <source>
        <dbReference type="ARBA" id="ARBA00000085"/>
    </source>
</evidence>
<name>A0A511UWT3_9BACI</name>
<dbReference type="AlphaFoldDB" id="A0A511UWT3"/>
<dbReference type="PANTHER" id="PTHR24421:SF55">
    <property type="entry name" value="SENSOR HISTIDINE KINASE YDFH"/>
    <property type="match status" value="1"/>
</dbReference>
<reference evidence="10 11" key="1">
    <citation type="submission" date="2019-07" db="EMBL/GenBank/DDBJ databases">
        <title>Whole genome shotgun sequence of Cerasibacillus quisquiliarum NBRC 102429.</title>
        <authorList>
            <person name="Hosoyama A."/>
            <person name="Uohara A."/>
            <person name="Ohji S."/>
            <person name="Ichikawa N."/>
        </authorList>
    </citation>
    <scope>NUCLEOTIDE SEQUENCE [LARGE SCALE GENOMIC DNA]</scope>
    <source>
        <strain evidence="10 11">NBRC 102429</strain>
    </source>
</reference>
<dbReference type="GO" id="GO:0004721">
    <property type="term" value="F:phosphoprotein phosphatase activity"/>
    <property type="evidence" value="ECO:0007669"/>
    <property type="project" value="UniProtKB-UniRule"/>
</dbReference>